<evidence type="ECO:0000313" key="3">
    <source>
        <dbReference type="Proteomes" id="UP001215280"/>
    </source>
</evidence>
<evidence type="ECO:0000256" key="1">
    <source>
        <dbReference type="SAM" id="Phobius"/>
    </source>
</evidence>
<proteinExistence type="predicted"/>
<feature type="transmembrane region" description="Helical" evidence="1">
    <location>
        <begin position="156"/>
        <end position="189"/>
    </location>
</feature>
<keyword evidence="3" id="KW-1185">Reference proteome</keyword>
<protein>
    <submittedName>
        <fullName evidence="2">Uncharacterized protein</fullName>
    </submittedName>
</protein>
<keyword evidence="1" id="KW-1133">Transmembrane helix</keyword>
<evidence type="ECO:0000313" key="2">
    <source>
        <dbReference type="EMBL" id="KAJ7732471.1"/>
    </source>
</evidence>
<dbReference type="EMBL" id="JARJLG010000175">
    <property type="protein sequence ID" value="KAJ7732471.1"/>
    <property type="molecule type" value="Genomic_DNA"/>
</dbReference>
<dbReference type="Proteomes" id="UP001215280">
    <property type="component" value="Unassembled WGS sequence"/>
</dbReference>
<gene>
    <name evidence="2" type="ORF">DFH07DRAFT_968382</name>
</gene>
<feature type="transmembrane region" description="Helical" evidence="1">
    <location>
        <begin position="210"/>
        <end position="228"/>
    </location>
</feature>
<sequence>MPNPHNNGEIYESLALQLYCAAAEAFTYGINLILFSFCIKTLRTCRVPHRRVLCIAVSLIFVFCTLQFALELVNAAELMMHLLRHSALAMKRWNQINTVMDVLYVTNNLIADGIFIYRCYCIWNFSKRIIAVPIVLLIATGCLGYASIILCGNQGFAQFLFITWVFPLSVLFSVATNVLLMALTAGRIWWIALGARIIMGPEVVQRYRTVIAMILESGALFVIPGLLYAILAKVAPYATVVIFAVLVQVMVNSPENWLYALELGIDALTQGIAPTIIVVRVGLGSAVDSVQSFRAGGHQPEDDVIDVRPDGLDYLDGKESV</sequence>
<feature type="transmembrane region" description="Helical" evidence="1">
    <location>
        <begin position="16"/>
        <end position="39"/>
    </location>
</feature>
<name>A0AAD7MTM3_9AGAR</name>
<dbReference type="AlphaFoldDB" id="A0AAD7MTM3"/>
<feature type="transmembrane region" description="Helical" evidence="1">
    <location>
        <begin position="129"/>
        <end position="150"/>
    </location>
</feature>
<organism evidence="2 3">
    <name type="scientific">Mycena maculata</name>
    <dbReference type="NCBI Taxonomy" id="230809"/>
    <lineage>
        <taxon>Eukaryota</taxon>
        <taxon>Fungi</taxon>
        <taxon>Dikarya</taxon>
        <taxon>Basidiomycota</taxon>
        <taxon>Agaricomycotina</taxon>
        <taxon>Agaricomycetes</taxon>
        <taxon>Agaricomycetidae</taxon>
        <taxon>Agaricales</taxon>
        <taxon>Marasmiineae</taxon>
        <taxon>Mycenaceae</taxon>
        <taxon>Mycena</taxon>
    </lineage>
</organism>
<comment type="caution">
    <text evidence="2">The sequence shown here is derived from an EMBL/GenBank/DDBJ whole genome shotgun (WGS) entry which is preliminary data.</text>
</comment>
<feature type="transmembrane region" description="Helical" evidence="1">
    <location>
        <begin position="234"/>
        <end position="251"/>
    </location>
</feature>
<accession>A0AAD7MTM3</accession>
<feature type="transmembrane region" description="Helical" evidence="1">
    <location>
        <begin position="96"/>
        <end position="117"/>
    </location>
</feature>
<keyword evidence="1" id="KW-0812">Transmembrane</keyword>
<feature type="transmembrane region" description="Helical" evidence="1">
    <location>
        <begin position="51"/>
        <end position="76"/>
    </location>
</feature>
<keyword evidence="1" id="KW-0472">Membrane</keyword>
<reference evidence="2" key="1">
    <citation type="submission" date="2023-03" db="EMBL/GenBank/DDBJ databases">
        <title>Massive genome expansion in bonnet fungi (Mycena s.s.) driven by repeated elements and novel gene families across ecological guilds.</title>
        <authorList>
            <consortium name="Lawrence Berkeley National Laboratory"/>
            <person name="Harder C.B."/>
            <person name="Miyauchi S."/>
            <person name="Viragh M."/>
            <person name="Kuo A."/>
            <person name="Thoen E."/>
            <person name="Andreopoulos B."/>
            <person name="Lu D."/>
            <person name="Skrede I."/>
            <person name="Drula E."/>
            <person name="Henrissat B."/>
            <person name="Morin E."/>
            <person name="Kohler A."/>
            <person name="Barry K."/>
            <person name="LaButti K."/>
            <person name="Morin E."/>
            <person name="Salamov A."/>
            <person name="Lipzen A."/>
            <person name="Mereny Z."/>
            <person name="Hegedus B."/>
            <person name="Baldrian P."/>
            <person name="Stursova M."/>
            <person name="Weitz H."/>
            <person name="Taylor A."/>
            <person name="Grigoriev I.V."/>
            <person name="Nagy L.G."/>
            <person name="Martin F."/>
            <person name="Kauserud H."/>
        </authorList>
    </citation>
    <scope>NUCLEOTIDE SEQUENCE</scope>
    <source>
        <strain evidence="2">CBHHK188m</strain>
    </source>
</reference>